<name>E6WZL0_NITSE</name>
<dbReference type="InterPro" id="IPR011250">
    <property type="entry name" value="OMP/PagP_B-barrel"/>
</dbReference>
<dbReference type="eggNOG" id="COG3637">
    <property type="taxonomic scope" value="Bacteria"/>
</dbReference>
<reference evidence="5" key="2">
    <citation type="submission" date="2011-01" db="EMBL/GenBank/DDBJ databases">
        <title>The complete genome of Nitratifractor salsuginis DSM 16511.</title>
        <authorList>
            <consortium name="US DOE Joint Genome Institute (JGI-PGF)"/>
            <person name="Lucas S."/>
            <person name="Copeland A."/>
            <person name="Lapidus A."/>
            <person name="Bruce D."/>
            <person name="Goodwin L."/>
            <person name="Pitluck S."/>
            <person name="Kyrpides N."/>
            <person name="Mavromatis K."/>
            <person name="Ivanova N."/>
            <person name="Mikhailova N."/>
            <person name="Zeytun A."/>
            <person name="Detter J.C."/>
            <person name="Tapia R."/>
            <person name="Han C."/>
            <person name="Land M."/>
            <person name="Hauser L."/>
            <person name="Markowitz V."/>
            <person name="Cheng J.-F."/>
            <person name="Hugenholtz P."/>
            <person name="Woyke T."/>
            <person name="Wu D."/>
            <person name="Tindall B."/>
            <person name="Schuetze A."/>
            <person name="Brambilla E."/>
            <person name="Klenk H.-P."/>
            <person name="Eisen J.A."/>
        </authorList>
    </citation>
    <scope>NUCLEOTIDE SEQUENCE [LARGE SCALE GENOMIC DNA]</scope>
    <source>
        <strain evidence="5">DSM 16511 / JCM 12458 / E9I37-1</strain>
    </source>
</reference>
<evidence type="ECO:0000256" key="1">
    <source>
        <dbReference type="ARBA" id="ARBA00022729"/>
    </source>
</evidence>
<dbReference type="SUPFAM" id="SSF56925">
    <property type="entry name" value="OMPA-like"/>
    <property type="match status" value="1"/>
</dbReference>
<dbReference type="Pfam" id="PF13505">
    <property type="entry name" value="OMP_b-brl"/>
    <property type="match status" value="1"/>
</dbReference>
<gene>
    <name evidence="4" type="ordered locus">Nitsa_0319</name>
</gene>
<evidence type="ECO:0000259" key="3">
    <source>
        <dbReference type="Pfam" id="PF13505"/>
    </source>
</evidence>
<feature type="signal peptide" evidence="2">
    <location>
        <begin position="1"/>
        <end position="22"/>
    </location>
</feature>
<dbReference type="OrthoDB" id="5372858at2"/>
<dbReference type="Gene3D" id="2.40.160.20">
    <property type="match status" value="1"/>
</dbReference>
<keyword evidence="1 2" id="KW-0732">Signal</keyword>
<dbReference type="Proteomes" id="UP000008633">
    <property type="component" value="Chromosome"/>
</dbReference>
<evidence type="ECO:0000256" key="2">
    <source>
        <dbReference type="SAM" id="SignalP"/>
    </source>
</evidence>
<dbReference type="InterPro" id="IPR027385">
    <property type="entry name" value="Beta-barrel_OMP"/>
</dbReference>
<dbReference type="STRING" id="749222.Nitsa_0319"/>
<accession>E6WZL0</accession>
<dbReference type="KEGG" id="nsa:Nitsa_0319"/>
<proteinExistence type="predicted"/>
<protein>
    <recommendedName>
        <fullName evidence="3">Outer membrane protein beta-barrel domain-containing protein</fullName>
    </recommendedName>
</protein>
<evidence type="ECO:0000313" key="4">
    <source>
        <dbReference type="EMBL" id="ADV45590.1"/>
    </source>
</evidence>
<dbReference type="EMBL" id="CP002452">
    <property type="protein sequence ID" value="ADV45590.1"/>
    <property type="molecule type" value="Genomic_DNA"/>
</dbReference>
<dbReference type="AlphaFoldDB" id="E6WZL0"/>
<feature type="domain" description="Outer membrane protein beta-barrel" evidence="3">
    <location>
        <begin position="31"/>
        <end position="202"/>
    </location>
</feature>
<dbReference type="HOGENOM" id="CLU_1250094_0_0_7"/>
<organism evidence="4 5">
    <name type="scientific">Nitratifractor salsuginis (strain DSM 16511 / JCM 12458 / E9I37-1)</name>
    <dbReference type="NCBI Taxonomy" id="749222"/>
    <lineage>
        <taxon>Bacteria</taxon>
        <taxon>Pseudomonadati</taxon>
        <taxon>Campylobacterota</taxon>
        <taxon>Epsilonproteobacteria</taxon>
        <taxon>Campylobacterales</taxon>
        <taxon>Sulfurovaceae</taxon>
        <taxon>Nitratifractor</taxon>
    </lineage>
</organism>
<evidence type="ECO:0000313" key="5">
    <source>
        <dbReference type="Proteomes" id="UP000008633"/>
    </source>
</evidence>
<keyword evidence="5" id="KW-1185">Reference proteome</keyword>
<feature type="chain" id="PRO_5003215302" description="Outer membrane protein beta-barrel domain-containing protein" evidence="2">
    <location>
        <begin position="23"/>
        <end position="202"/>
    </location>
</feature>
<dbReference type="RefSeq" id="WP_013553287.1">
    <property type="nucleotide sequence ID" value="NC_014935.1"/>
</dbReference>
<reference evidence="4 5" key="1">
    <citation type="journal article" date="2011" name="Stand. Genomic Sci.">
        <title>Complete genome sequence of Nitratifractor salsuginis type strain (E9I37-1).</title>
        <authorList>
            <person name="Anderson I."/>
            <person name="Sikorski J."/>
            <person name="Zeytun A."/>
            <person name="Nolan M."/>
            <person name="Lapidus A."/>
            <person name="Lucas S."/>
            <person name="Hammon N."/>
            <person name="Deshpande S."/>
            <person name="Cheng J.F."/>
            <person name="Tapia R."/>
            <person name="Han C."/>
            <person name="Goodwin L."/>
            <person name="Pitluck S."/>
            <person name="Liolios K."/>
            <person name="Pagani I."/>
            <person name="Ivanova N."/>
            <person name="Huntemann M."/>
            <person name="Mavromatis K."/>
            <person name="Ovchinikova G."/>
            <person name="Pati A."/>
            <person name="Chen A."/>
            <person name="Palaniappan K."/>
            <person name="Land M."/>
            <person name="Hauser L."/>
            <person name="Brambilla E.M."/>
            <person name="Ngatchou-Djao O.D."/>
            <person name="Rohde M."/>
            <person name="Tindall B.J."/>
            <person name="Goker M."/>
            <person name="Detter J.C."/>
            <person name="Woyke T."/>
            <person name="Bristow J."/>
            <person name="Eisen J.A."/>
            <person name="Markowitz V."/>
            <person name="Hugenholtz P."/>
            <person name="Klenk H.P."/>
            <person name="Kyrpides N.C."/>
        </authorList>
    </citation>
    <scope>NUCLEOTIDE SEQUENCE [LARGE SCALE GENOMIC DNA]</scope>
    <source>
        <strain evidence="5">DSM 16511 / JCM 12458 / E9I37-1</strain>
    </source>
</reference>
<sequence>MDKLIKAVTAAALLTGGSFLYAGKNVAPAVAPVAAVEEPWGLYAGLGLLGSYFGRDCPCGGGVRIYDHTYGLTGLLGYDFNSFLGIQARLSWAPLESDFMKMGNGGLYLRPRYSLTDRLDVYGLLGYGWSRLSCDCPGHPHHHHNLHGFQWGVGGEYFFDNERIEGKRKGWSIWTDYVNLFHDKTRNNFTDNTWQLGVAYHF</sequence>